<sequence>MALVIWACDSAPPASPSPRTPAMLSAGSKAKAAPHIPFNLPPLPDPHAYIRTPTHKQPVTEYEAIREKAASQKRDIERALTKFLAKTSETHNLFNTEDNQVFHNLSRFKDLEYSSNNSLQANIPGILPCLLPTDQVFDFEELRYHFAVNNRTEDMPADKKDQSDNEGDNMGDGDNPNSSQMDNPDTSMASSPERSKAVDKHKLMKTF</sequence>
<comment type="subcellular location">
    <subcellularLocation>
        <location evidence="1">Nucleus</location>
    </subcellularLocation>
</comment>
<dbReference type="STRING" id="7102.A0A2A4K4F1"/>
<evidence type="ECO:0000313" key="9">
    <source>
        <dbReference type="EMBL" id="PCG78906.1"/>
    </source>
</evidence>
<evidence type="ECO:0000259" key="8">
    <source>
        <dbReference type="Pfam" id="PF10406"/>
    </source>
</evidence>
<dbReference type="CDD" id="cd08049">
    <property type="entry name" value="TAF8"/>
    <property type="match status" value="1"/>
</dbReference>
<feature type="domain" description="Transcription factor TFIID subunit 8 C-terminal" evidence="8">
    <location>
        <begin position="35"/>
        <end position="83"/>
    </location>
</feature>
<gene>
    <name evidence="9" type="ORF">B5V51_2787</name>
</gene>
<feature type="region of interest" description="Disordered" evidence="7">
    <location>
        <begin position="153"/>
        <end position="207"/>
    </location>
</feature>
<dbReference type="InterPro" id="IPR019473">
    <property type="entry name" value="TFIID_su8_C"/>
</dbReference>
<dbReference type="Pfam" id="PF10406">
    <property type="entry name" value="TAF8_C"/>
    <property type="match status" value="1"/>
</dbReference>
<dbReference type="EMBL" id="NWSH01000165">
    <property type="protein sequence ID" value="PCG78906.1"/>
    <property type="molecule type" value="Genomic_DNA"/>
</dbReference>
<accession>A0A2A4K4F1</accession>
<organism evidence="9">
    <name type="scientific">Heliothis virescens</name>
    <name type="common">Tobacco budworm moth</name>
    <dbReference type="NCBI Taxonomy" id="7102"/>
    <lineage>
        <taxon>Eukaryota</taxon>
        <taxon>Metazoa</taxon>
        <taxon>Ecdysozoa</taxon>
        <taxon>Arthropoda</taxon>
        <taxon>Hexapoda</taxon>
        <taxon>Insecta</taxon>
        <taxon>Pterygota</taxon>
        <taxon>Neoptera</taxon>
        <taxon>Endopterygota</taxon>
        <taxon>Lepidoptera</taxon>
        <taxon>Glossata</taxon>
        <taxon>Ditrysia</taxon>
        <taxon>Noctuoidea</taxon>
        <taxon>Noctuidae</taxon>
        <taxon>Heliothinae</taxon>
        <taxon>Heliothis</taxon>
    </lineage>
</organism>
<proteinExistence type="inferred from homology"/>
<dbReference type="InterPro" id="IPR037818">
    <property type="entry name" value="TAF8"/>
</dbReference>
<comment type="similarity">
    <text evidence="2">Belongs to the TAF8 family.</text>
</comment>
<comment type="caution">
    <text evidence="9">The sequence shown here is derived from an EMBL/GenBank/DDBJ whole genome shotgun (WGS) entry which is preliminary data.</text>
</comment>
<dbReference type="AlphaFoldDB" id="A0A2A4K4F1"/>
<evidence type="ECO:0000256" key="7">
    <source>
        <dbReference type="SAM" id="MobiDB-lite"/>
    </source>
</evidence>
<keyword evidence="4" id="KW-0805">Transcription regulation</keyword>
<evidence type="ECO:0000256" key="3">
    <source>
        <dbReference type="ARBA" id="ARBA00017307"/>
    </source>
</evidence>
<protein>
    <recommendedName>
        <fullName evidence="3">Transcription initiation factor TFIID subunit 8</fullName>
    </recommendedName>
</protein>
<dbReference type="GO" id="GO:0005669">
    <property type="term" value="C:transcription factor TFIID complex"/>
    <property type="evidence" value="ECO:0007669"/>
    <property type="project" value="InterPro"/>
</dbReference>
<feature type="compositionally biased region" description="Polar residues" evidence="7">
    <location>
        <begin position="180"/>
        <end position="192"/>
    </location>
</feature>
<dbReference type="PANTHER" id="PTHR46469:SF1">
    <property type="entry name" value="TRANSCRIPTION INITIATION FACTOR TFIID SUBUNIT 8"/>
    <property type="match status" value="1"/>
</dbReference>
<evidence type="ECO:0000256" key="5">
    <source>
        <dbReference type="ARBA" id="ARBA00023163"/>
    </source>
</evidence>
<feature type="compositionally biased region" description="Basic and acidic residues" evidence="7">
    <location>
        <begin position="153"/>
        <end position="163"/>
    </location>
</feature>
<dbReference type="GO" id="GO:0006367">
    <property type="term" value="P:transcription initiation at RNA polymerase II promoter"/>
    <property type="evidence" value="ECO:0007669"/>
    <property type="project" value="TreeGrafter"/>
</dbReference>
<name>A0A2A4K4F1_HELVI</name>
<keyword evidence="6" id="KW-0539">Nucleus</keyword>
<evidence type="ECO:0000256" key="4">
    <source>
        <dbReference type="ARBA" id="ARBA00023015"/>
    </source>
</evidence>
<dbReference type="PANTHER" id="PTHR46469">
    <property type="entry name" value="TRANSCRIPTION INITIATION FACTOR TFIID SUBUNIT 8"/>
    <property type="match status" value="1"/>
</dbReference>
<evidence type="ECO:0000256" key="6">
    <source>
        <dbReference type="ARBA" id="ARBA00023242"/>
    </source>
</evidence>
<reference evidence="9" key="1">
    <citation type="submission" date="2017-09" db="EMBL/GenBank/DDBJ databases">
        <title>Contemporary evolution of a Lepidopteran species, Heliothis virescens, in response to modern agricultural practices.</title>
        <authorList>
            <person name="Fritz M.L."/>
            <person name="Deyonke A.M."/>
            <person name="Papanicolaou A."/>
            <person name="Micinski S."/>
            <person name="Westbrook J."/>
            <person name="Gould F."/>
        </authorList>
    </citation>
    <scope>NUCLEOTIDE SEQUENCE [LARGE SCALE GENOMIC DNA]</scope>
    <source>
        <strain evidence="9">HvINT-</strain>
        <tissue evidence="9">Whole body</tissue>
    </source>
</reference>
<keyword evidence="5" id="KW-0804">Transcription</keyword>
<evidence type="ECO:0000256" key="1">
    <source>
        <dbReference type="ARBA" id="ARBA00004123"/>
    </source>
</evidence>
<evidence type="ECO:0000256" key="2">
    <source>
        <dbReference type="ARBA" id="ARBA00008767"/>
    </source>
</evidence>